<evidence type="ECO:0000313" key="3">
    <source>
        <dbReference type="Proteomes" id="UP000653472"/>
    </source>
</evidence>
<proteinExistence type="predicted"/>
<dbReference type="GO" id="GO:0016491">
    <property type="term" value="F:oxidoreductase activity"/>
    <property type="evidence" value="ECO:0007669"/>
    <property type="project" value="InterPro"/>
</dbReference>
<evidence type="ECO:0000259" key="1">
    <source>
        <dbReference type="SMART" id="SM00829"/>
    </source>
</evidence>
<dbReference type="Gene3D" id="3.90.180.10">
    <property type="entry name" value="Medium-chain alcohol dehydrogenases, catalytic domain"/>
    <property type="match status" value="1"/>
</dbReference>
<dbReference type="Proteomes" id="UP000653472">
    <property type="component" value="Unassembled WGS sequence"/>
</dbReference>
<reference evidence="2" key="1">
    <citation type="submission" date="2020-03" db="EMBL/GenBank/DDBJ databases">
        <title>Solimonas marina sp. nov., isolated from deep seawater of the Pacific Ocean.</title>
        <authorList>
            <person name="Liu X."/>
            <person name="Lai Q."/>
            <person name="Sun F."/>
            <person name="Gai Y."/>
            <person name="Li G."/>
            <person name="Shao Z."/>
        </authorList>
    </citation>
    <scope>NUCLEOTIDE SEQUENCE</scope>
    <source>
        <strain evidence="2">C16B3</strain>
    </source>
</reference>
<dbReference type="SUPFAM" id="SSF50129">
    <property type="entry name" value="GroES-like"/>
    <property type="match status" value="1"/>
</dbReference>
<dbReference type="SMART" id="SM00829">
    <property type="entry name" value="PKS_ER"/>
    <property type="match status" value="1"/>
</dbReference>
<accession>A0A969W6U1</accession>
<dbReference type="InterPro" id="IPR051397">
    <property type="entry name" value="Zn-ADH-like_protein"/>
</dbReference>
<dbReference type="PANTHER" id="PTHR43677">
    <property type="entry name" value="SHORT-CHAIN DEHYDROGENASE/REDUCTASE"/>
    <property type="match status" value="1"/>
</dbReference>
<dbReference type="PANTHER" id="PTHR43677:SF11">
    <property type="entry name" value="ZINC-CONTAINING ALCOHOL DEHYDROGENASE"/>
    <property type="match status" value="1"/>
</dbReference>
<gene>
    <name evidence="2" type="ORF">G7Y82_01485</name>
</gene>
<comment type="caution">
    <text evidence="2">The sequence shown here is derived from an EMBL/GenBank/DDBJ whole genome shotgun (WGS) entry which is preliminary data.</text>
</comment>
<sequence length="319" mass="32785">MKAAIVRSFDHVPVYGEIDAPQAQEGDVLVSTTAAAISQLVRAQAAGKHYSSGKTLPFVPGADGVGRLADGTRVYFAFPRAPIGAMAETVAVAATQCVALPEHVDNVTAAAIANPGMSSWAALEARAQFRAGETVLVNGAAGTSGRLAIQIAKHLGASRIVATARKPDVADELRALGADHFIGLDQSPDKLTAAFRDELYGNGIDVVLDYLWGAPAACLLEAASGHGSAAAQPRVRFVNIGNLAGPTLPLPAGTLRSSGLELMGSGLGSVSYAGLVQVIGKMFAEMASAGLKIDARAVPLADVEAAWKQPSSERIVLQV</sequence>
<organism evidence="2 3">
    <name type="scientific">Solimonas marina</name>
    <dbReference type="NCBI Taxonomy" id="2714601"/>
    <lineage>
        <taxon>Bacteria</taxon>
        <taxon>Pseudomonadati</taxon>
        <taxon>Pseudomonadota</taxon>
        <taxon>Gammaproteobacteria</taxon>
        <taxon>Nevskiales</taxon>
        <taxon>Nevskiaceae</taxon>
        <taxon>Solimonas</taxon>
    </lineage>
</organism>
<dbReference type="SUPFAM" id="SSF51735">
    <property type="entry name" value="NAD(P)-binding Rossmann-fold domains"/>
    <property type="match status" value="1"/>
</dbReference>
<dbReference type="RefSeq" id="WP_168146218.1">
    <property type="nucleotide sequence ID" value="NZ_JAAVXB010000001.1"/>
</dbReference>
<dbReference type="InterPro" id="IPR036291">
    <property type="entry name" value="NAD(P)-bd_dom_sf"/>
</dbReference>
<dbReference type="AlphaFoldDB" id="A0A969W6U1"/>
<dbReference type="EMBL" id="JAAVXB010000001">
    <property type="protein sequence ID" value="NKF20969.1"/>
    <property type="molecule type" value="Genomic_DNA"/>
</dbReference>
<dbReference type="Gene3D" id="3.40.50.720">
    <property type="entry name" value="NAD(P)-binding Rossmann-like Domain"/>
    <property type="match status" value="1"/>
</dbReference>
<evidence type="ECO:0000313" key="2">
    <source>
        <dbReference type="EMBL" id="NKF20969.1"/>
    </source>
</evidence>
<feature type="domain" description="Enoyl reductase (ER)" evidence="1">
    <location>
        <begin position="16"/>
        <end position="317"/>
    </location>
</feature>
<dbReference type="InterPro" id="IPR020843">
    <property type="entry name" value="ER"/>
</dbReference>
<protein>
    <submittedName>
        <fullName evidence="2">Zinc-binding alcohol dehydrogenase family protein</fullName>
    </submittedName>
</protein>
<dbReference type="Pfam" id="PF00107">
    <property type="entry name" value="ADH_zinc_N"/>
    <property type="match status" value="1"/>
</dbReference>
<dbReference type="InterPro" id="IPR013149">
    <property type="entry name" value="ADH-like_C"/>
</dbReference>
<keyword evidence="3" id="KW-1185">Reference proteome</keyword>
<name>A0A969W6U1_9GAMM</name>
<dbReference type="InterPro" id="IPR011032">
    <property type="entry name" value="GroES-like_sf"/>
</dbReference>